<evidence type="ECO:0000313" key="5">
    <source>
        <dbReference type="EMBL" id="GAA5534055.1"/>
    </source>
</evidence>
<dbReference type="InterPro" id="IPR001845">
    <property type="entry name" value="HTH_ArsR_DNA-bd_dom"/>
</dbReference>
<keyword evidence="1" id="KW-0805">Transcription regulation</keyword>
<dbReference type="PROSITE" id="PS00846">
    <property type="entry name" value="HTH_ARSR_1"/>
    <property type="match status" value="1"/>
</dbReference>
<protein>
    <recommendedName>
        <fullName evidence="4">HTH arsR-type domain-containing protein</fullName>
    </recommendedName>
</protein>
<dbReference type="Proteomes" id="UP001404956">
    <property type="component" value="Unassembled WGS sequence"/>
</dbReference>
<feature type="domain" description="HTH arsR-type" evidence="4">
    <location>
        <begin position="1"/>
        <end position="101"/>
    </location>
</feature>
<dbReference type="SMART" id="SM00418">
    <property type="entry name" value="HTH_ARSR"/>
    <property type="match status" value="1"/>
</dbReference>
<dbReference type="InterPro" id="IPR018334">
    <property type="entry name" value="ArsR_HTH"/>
</dbReference>
<dbReference type="RefSeq" id="WP_345455033.1">
    <property type="nucleotide sequence ID" value="NZ_BAABRV010000005.1"/>
</dbReference>
<evidence type="ECO:0000256" key="3">
    <source>
        <dbReference type="ARBA" id="ARBA00023163"/>
    </source>
</evidence>
<evidence type="ECO:0000259" key="4">
    <source>
        <dbReference type="PROSITE" id="PS50987"/>
    </source>
</evidence>
<reference evidence="5 6" key="1">
    <citation type="submission" date="2024-02" db="EMBL/GenBank/DDBJ databases">
        <title>Deinococcus aluminii NBRC 112889.</title>
        <authorList>
            <person name="Ichikawa N."/>
            <person name="Katano-Makiyama Y."/>
            <person name="Hidaka K."/>
        </authorList>
    </citation>
    <scope>NUCLEOTIDE SEQUENCE [LARGE SCALE GENOMIC DNA]</scope>
    <source>
        <strain evidence="5 6">NBRC 112889</strain>
    </source>
</reference>
<organism evidence="5 6">
    <name type="scientific">Deinococcus aluminii</name>
    <dbReference type="NCBI Taxonomy" id="1656885"/>
    <lineage>
        <taxon>Bacteria</taxon>
        <taxon>Thermotogati</taxon>
        <taxon>Deinococcota</taxon>
        <taxon>Deinococci</taxon>
        <taxon>Deinococcales</taxon>
        <taxon>Deinococcaceae</taxon>
        <taxon>Deinococcus</taxon>
    </lineage>
</organism>
<gene>
    <name evidence="5" type="ORF">Dalu01_02463</name>
</gene>
<name>A0ABP9XHN3_9DEIO</name>
<dbReference type="PROSITE" id="PS50987">
    <property type="entry name" value="HTH_ARSR_2"/>
    <property type="match status" value="1"/>
</dbReference>
<keyword evidence="3" id="KW-0804">Transcription</keyword>
<sequence length="119" mass="12711">MDFDETAQVFKALGDTHRLRALHFLATADTACCSTGQGVCTCDVQDILGLSQPTTSHHMKLLVEVGLVEAEKRGKWTYYTLSARGLRTARTALGTLLAAVPQPQHTLPLPAAASSSPTC</sequence>
<dbReference type="NCBIfam" id="NF033788">
    <property type="entry name" value="HTH_metalloreg"/>
    <property type="match status" value="1"/>
</dbReference>
<dbReference type="Gene3D" id="1.10.10.10">
    <property type="entry name" value="Winged helix-like DNA-binding domain superfamily/Winged helix DNA-binding domain"/>
    <property type="match status" value="1"/>
</dbReference>
<proteinExistence type="predicted"/>
<accession>A0ABP9XHN3</accession>
<dbReference type="InterPro" id="IPR051081">
    <property type="entry name" value="HTH_MetalResp_TranReg"/>
</dbReference>
<dbReference type="Pfam" id="PF01022">
    <property type="entry name" value="HTH_5"/>
    <property type="match status" value="1"/>
</dbReference>
<evidence type="ECO:0000256" key="2">
    <source>
        <dbReference type="ARBA" id="ARBA00023125"/>
    </source>
</evidence>
<dbReference type="InterPro" id="IPR036388">
    <property type="entry name" value="WH-like_DNA-bd_sf"/>
</dbReference>
<evidence type="ECO:0000256" key="1">
    <source>
        <dbReference type="ARBA" id="ARBA00023015"/>
    </source>
</evidence>
<comment type="caution">
    <text evidence="5">The sequence shown here is derived from an EMBL/GenBank/DDBJ whole genome shotgun (WGS) entry which is preliminary data.</text>
</comment>
<keyword evidence="2" id="KW-0238">DNA-binding</keyword>
<dbReference type="PANTHER" id="PTHR33154">
    <property type="entry name" value="TRANSCRIPTIONAL REGULATOR, ARSR FAMILY"/>
    <property type="match status" value="1"/>
</dbReference>
<dbReference type="CDD" id="cd00090">
    <property type="entry name" value="HTH_ARSR"/>
    <property type="match status" value="1"/>
</dbReference>
<dbReference type="InterPro" id="IPR011991">
    <property type="entry name" value="ArsR-like_HTH"/>
</dbReference>
<dbReference type="EMBL" id="BAABRV010000005">
    <property type="protein sequence ID" value="GAA5534055.1"/>
    <property type="molecule type" value="Genomic_DNA"/>
</dbReference>
<dbReference type="SUPFAM" id="SSF46785">
    <property type="entry name" value="Winged helix' DNA-binding domain"/>
    <property type="match status" value="1"/>
</dbReference>
<evidence type="ECO:0000313" key="6">
    <source>
        <dbReference type="Proteomes" id="UP001404956"/>
    </source>
</evidence>
<dbReference type="PANTHER" id="PTHR33154:SF18">
    <property type="entry name" value="ARSENICAL RESISTANCE OPERON REPRESSOR"/>
    <property type="match status" value="1"/>
</dbReference>
<dbReference type="InterPro" id="IPR036390">
    <property type="entry name" value="WH_DNA-bd_sf"/>
</dbReference>
<keyword evidence="6" id="KW-1185">Reference proteome</keyword>